<feature type="repeat" description="WD" evidence="6">
    <location>
        <begin position="621"/>
        <end position="651"/>
    </location>
</feature>
<evidence type="ECO:0000256" key="2">
    <source>
        <dbReference type="ARBA" id="ARBA00022574"/>
    </source>
</evidence>
<dbReference type="InterPro" id="IPR036322">
    <property type="entry name" value="WD40_repeat_dom_sf"/>
</dbReference>
<dbReference type="PROSITE" id="PS50294">
    <property type="entry name" value="WD_REPEATS_REGION"/>
    <property type="match status" value="2"/>
</dbReference>
<dbReference type="PANTHER" id="PTHR22852:SF0">
    <property type="entry name" value="DENTICLELESS PROTEIN HOMOLOG"/>
    <property type="match status" value="1"/>
</dbReference>
<dbReference type="InterPro" id="IPR019775">
    <property type="entry name" value="WD40_repeat_CS"/>
</dbReference>
<feature type="repeat" description="WD" evidence="6">
    <location>
        <begin position="296"/>
        <end position="331"/>
    </location>
</feature>
<reference evidence="8 9" key="1">
    <citation type="journal article" date="2016" name="Nat. Commun.">
        <title>Ectomycorrhizal ecology is imprinted in the genome of the dominant symbiotic fungus Cenococcum geophilum.</title>
        <authorList>
            <consortium name="DOE Joint Genome Institute"/>
            <person name="Peter M."/>
            <person name="Kohler A."/>
            <person name="Ohm R.A."/>
            <person name="Kuo A."/>
            <person name="Krutzmann J."/>
            <person name="Morin E."/>
            <person name="Arend M."/>
            <person name="Barry K.W."/>
            <person name="Binder M."/>
            <person name="Choi C."/>
            <person name="Clum A."/>
            <person name="Copeland A."/>
            <person name="Grisel N."/>
            <person name="Haridas S."/>
            <person name="Kipfer T."/>
            <person name="LaButti K."/>
            <person name="Lindquist E."/>
            <person name="Lipzen A."/>
            <person name="Maire R."/>
            <person name="Meier B."/>
            <person name="Mihaltcheva S."/>
            <person name="Molinier V."/>
            <person name="Murat C."/>
            <person name="Poggeler S."/>
            <person name="Quandt C.A."/>
            <person name="Sperisen C."/>
            <person name="Tritt A."/>
            <person name="Tisserant E."/>
            <person name="Crous P.W."/>
            <person name="Henrissat B."/>
            <person name="Nehls U."/>
            <person name="Egli S."/>
            <person name="Spatafora J.W."/>
            <person name="Grigoriev I.V."/>
            <person name="Martin F.M."/>
        </authorList>
    </citation>
    <scope>NUCLEOTIDE SEQUENCE [LARGE SCALE GENOMIC DNA]</scope>
    <source>
        <strain evidence="8 9">CBS 207.34</strain>
    </source>
</reference>
<dbReference type="GO" id="GO:0030674">
    <property type="term" value="F:protein-macromolecule adaptor activity"/>
    <property type="evidence" value="ECO:0007669"/>
    <property type="project" value="TreeGrafter"/>
</dbReference>
<evidence type="ECO:0000313" key="9">
    <source>
        <dbReference type="Proteomes" id="UP000250140"/>
    </source>
</evidence>
<keyword evidence="9" id="KW-1185">Reference proteome</keyword>
<comment type="pathway">
    <text evidence="1">Protein modification; protein ubiquitination.</text>
</comment>
<sequence length="685" mass="75161">MPPSSPLGPPSSTGSRKPKKPPPITPKRFTRFFTPRSSVHGPSHSELLSKSGRQLRDITRNGINRRENAPFKTPRKTVNFADAMVIPENQNATPTLYKKRKSAYMSPESSPLQPSPCKRARISPLPNFTILQDEDACSDSETIDLAPEETVIPMPIRRTKARGGTARILQRSFGGMLSIGRGRLRDHCTNWQDQTPDFYTGPEDFHPLPARALPFCTTSCNRNSLVAIGDEDGWIHLVDTDEAQVSFSQVHVSVRAHSNAVMDVDFSSDDLFLATASGDQTAQIMDIRTQQCVSILAKHTSSVKQVCFQPGDDKILATSSRDGTVQIWDLRCSGGSEGVVHSIWGENAPYASTVRTLSGAHADNSFLGGLTTTSANPKSSKDLGKSEAVNRRGEISITAVSFLPQGREHLLLTASDASTCVKLWDIRGRYSRRGPAVPISTTRQPESHNRHRHFAINSLALSGDGARFYALSRDNTVYAYATSHLVLGQAPELTLPESMRQRHVSTGKEGLGPIYGFRHRKFHAASFYVKASLRKASGDKPELLAVGSTDGCPVLFPTDETFLKQEADRENDDDSDDLPQLKTASTSVFNRPRLTRSSSGTGFPARMTDTIPIYEHGTPLIRGHQSEVTSVTWTKDGALVSVGDDYRARCWREGSQARELRLSGEAGGRRWASGWADIEAGFDDE</sequence>
<feature type="region of interest" description="Disordered" evidence="7">
    <location>
        <begin position="566"/>
        <end position="607"/>
    </location>
</feature>
<feature type="compositionally biased region" description="Basic and acidic residues" evidence="7">
    <location>
        <begin position="54"/>
        <end position="69"/>
    </location>
</feature>
<feature type="compositionally biased region" description="Polar residues" evidence="7">
    <location>
        <begin position="582"/>
        <end position="601"/>
    </location>
</feature>
<keyword evidence="2 6" id="KW-0853">WD repeat</keyword>
<name>A0A8E2FDK9_9PEZI</name>
<accession>A0A8E2FDK9</accession>
<dbReference type="PROSITE" id="PS00678">
    <property type="entry name" value="WD_REPEATS_1"/>
    <property type="match status" value="1"/>
</dbReference>
<dbReference type="SMART" id="SM00320">
    <property type="entry name" value="WD40"/>
    <property type="match status" value="5"/>
</dbReference>
<dbReference type="GO" id="GO:0005634">
    <property type="term" value="C:nucleus"/>
    <property type="evidence" value="ECO:0007669"/>
    <property type="project" value="TreeGrafter"/>
</dbReference>
<keyword evidence="4" id="KW-0833">Ubl conjugation pathway</keyword>
<dbReference type="InterPro" id="IPR001680">
    <property type="entry name" value="WD40_rpt"/>
</dbReference>
<dbReference type="Proteomes" id="UP000250140">
    <property type="component" value="Unassembled WGS sequence"/>
</dbReference>
<dbReference type="SUPFAM" id="SSF50978">
    <property type="entry name" value="WD40 repeat-like"/>
    <property type="match status" value="1"/>
</dbReference>
<organism evidence="8 9">
    <name type="scientific">Glonium stellatum</name>
    <dbReference type="NCBI Taxonomy" id="574774"/>
    <lineage>
        <taxon>Eukaryota</taxon>
        <taxon>Fungi</taxon>
        <taxon>Dikarya</taxon>
        <taxon>Ascomycota</taxon>
        <taxon>Pezizomycotina</taxon>
        <taxon>Dothideomycetes</taxon>
        <taxon>Pleosporomycetidae</taxon>
        <taxon>Gloniales</taxon>
        <taxon>Gloniaceae</taxon>
        <taxon>Glonium</taxon>
    </lineage>
</organism>
<dbReference type="EMBL" id="KV748488">
    <property type="protein sequence ID" value="OCL15099.1"/>
    <property type="molecule type" value="Genomic_DNA"/>
</dbReference>
<evidence type="ECO:0000256" key="1">
    <source>
        <dbReference type="ARBA" id="ARBA00004906"/>
    </source>
</evidence>
<dbReference type="PANTHER" id="PTHR22852">
    <property type="entry name" value="LETHAL 2 DENTICLELESS PROTEIN RETINOIC ACID-REGULATED NUCLEAR MATRIX-ASSOCIATED PROTEIN"/>
    <property type="match status" value="1"/>
</dbReference>
<evidence type="ECO:0000256" key="5">
    <source>
        <dbReference type="ARBA" id="ARBA00038344"/>
    </source>
</evidence>
<dbReference type="Gene3D" id="2.130.10.10">
    <property type="entry name" value="YVTN repeat-like/Quinoprotein amine dehydrogenase"/>
    <property type="match status" value="3"/>
</dbReference>
<evidence type="ECO:0000256" key="7">
    <source>
        <dbReference type="SAM" id="MobiDB-lite"/>
    </source>
</evidence>
<evidence type="ECO:0000256" key="4">
    <source>
        <dbReference type="ARBA" id="ARBA00022786"/>
    </source>
</evidence>
<dbReference type="InterPro" id="IPR051865">
    <property type="entry name" value="WD-repeat_CDT2_adapter"/>
</dbReference>
<keyword evidence="3" id="KW-0677">Repeat</keyword>
<proteinExistence type="inferred from homology"/>
<feature type="repeat" description="WD" evidence="6">
    <location>
        <begin position="254"/>
        <end position="295"/>
    </location>
</feature>
<evidence type="ECO:0000313" key="8">
    <source>
        <dbReference type="EMBL" id="OCL15099.1"/>
    </source>
</evidence>
<protein>
    <submittedName>
        <fullName evidence="8">WD40 repeat-like protein</fullName>
    </submittedName>
</protein>
<dbReference type="GO" id="GO:0043161">
    <property type="term" value="P:proteasome-mediated ubiquitin-dependent protein catabolic process"/>
    <property type="evidence" value="ECO:0007669"/>
    <property type="project" value="TreeGrafter"/>
</dbReference>
<evidence type="ECO:0000256" key="3">
    <source>
        <dbReference type="ARBA" id="ARBA00022737"/>
    </source>
</evidence>
<dbReference type="PROSITE" id="PS50082">
    <property type="entry name" value="WD_REPEATS_2"/>
    <property type="match status" value="3"/>
</dbReference>
<dbReference type="Pfam" id="PF00400">
    <property type="entry name" value="WD40"/>
    <property type="match status" value="3"/>
</dbReference>
<dbReference type="InterPro" id="IPR015943">
    <property type="entry name" value="WD40/YVTN_repeat-like_dom_sf"/>
</dbReference>
<dbReference type="AlphaFoldDB" id="A0A8E2FDK9"/>
<comment type="similarity">
    <text evidence="5">Belongs to the WD repeat cdt2 family.</text>
</comment>
<dbReference type="OrthoDB" id="2096344at2759"/>
<gene>
    <name evidence="8" type="ORF">AOQ84DRAFT_358334</name>
</gene>
<evidence type="ECO:0000256" key="6">
    <source>
        <dbReference type="PROSITE-ProRule" id="PRU00221"/>
    </source>
</evidence>
<feature type="region of interest" description="Disordered" evidence="7">
    <location>
        <begin position="1"/>
        <end position="74"/>
    </location>
</feature>